<gene>
    <name evidence="2" type="ORF">Poly51_23490</name>
</gene>
<comment type="caution">
    <text evidence="2">The sequence shown here is derived from an EMBL/GenBank/DDBJ whole genome shotgun (WGS) entry which is preliminary data.</text>
</comment>
<feature type="signal peptide" evidence="1">
    <location>
        <begin position="1"/>
        <end position="21"/>
    </location>
</feature>
<reference evidence="2 3" key="1">
    <citation type="submission" date="2019-02" db="EMBL/GenBank/DDBJ databases">
        <title>Deep-cultivation of Planctomycetes and their phenomic and genomic characterization uncovers novel biology.</title>
        <authorList>
            <person name="Wiegand S."/>
            <person name="Jogler M."/>
            <person name="Boedeker C."/>
            <person name="Pinto D."/>
            <person name="Vollmers J."/>
            <person name="Rivas-Marin E."/>
            <person name="Kohn T."/>
            <person name="Peeters S.H."/>
            <person name="Heuer A."/>
            <person name="Rast P."/>
            <person name="Oberbeckmann S."/>
            <person name="Bunk B."/>
            <person name="Jeske O."/>
            <person name="Meyerdierks A."/>
            <person name="Storesund J.E."/>
            <person name="Kallscheuer N."/>
            <person name="Luecker S."/>
            <person name="Lage O.M."/>
            <person name="Pohl T."/>
            <person name="Merkel B.J."/>
            <person name="Hornburger P."/>
            <person name="Mueller R.-W."/>
            <person name="Bruemmer F."/>
            <person name="Labrenz M."/>
            <person name="Spormann A.M."/>
            <person name="Op Den Camp H."/>
            <person name="Overmann J."/>
            <person name="Amann R."/>
            <person name="Jetten M.S.M."/>
            <person name="Mascher T."/>
            <person name="Medema M.H."/>
            <person name="Devos D.P."/>
            <person name="Kaster A.-K."/>
            <person name="Ovreas L."/>
            <person name="Rohde M."/>
            <person name="Galperin M.Y."/>
            <person name="Jogler C."/>
        </authorList>
    </citation>
    <scope>NUCLEOTIDE SEQUENCE [LARGE SCALE GENOMIC DNA]</scope>
    <source>
        <strain evidence="2 3">Poly51</strain>
    </source>
</reference>
<keyword evidence="3" id="KW-1185">Reference proteome</keyword>
<protein>
    <recommendedName>
        <fullName evidence="4">Alpha/beta hydrolase family protein</fullName>
    </recommendedName>
</protein>
<dbReference type="EMBL" id="SJPW01000003">
    <property type="protein sequence ID" value="TWU56438.1"/>
    <property type="molecule type" value="Genomic_DNA"/>
</dbReference>
<dbReference type="SUPFAM" id="SSF49464">
    <property type="entry name" value="Carboxypeptidase regulatory domain-like"/>
    <property type="match status" value="1"/>
</dbReference>
<evidence type="ECO:0000256" key="1">
    <source>
        <dbReference type="SAM" id="SignalP"/>
    </source>
</evidence>
<dbReference type="SUPFAM" id="SSF53474">
    <property type="entry name" value="alpha/beta-Hydrolases"/>
    <property type="match status" value="1"/>
</dbReference>
<proteinExistence type="predicted"/>
<dbReference type="InterPro" id="IPR008969">
    <property type="entry name" value="CarboxyPept-like_regulatory"/>
</dbReference>
<organism evidence="2 3">
    <name type="scientific">Rubripirellula tenax</name>
    <dbReference type="NCBI Taxonomy" id="2528015"/>
    <lineage>
        <taxon>Bacteria</taxon>
        <taxon>Pseudomonadati</taxon>
        <taxon>Planctomycetota</taxon>
        <taxon>Planctomycetia</taxon>
        <taxon>Pirellulales</taxon>
        <taxon>Pirellulaceae</taxon>
        <taxon>Rubripirellula</taxon>
    </lineage>
</organism>
<dbReference type="Proteomes" id="UP000318288">
    <property type="component" value="Unassembled WGS sequence"/>
</dbReference>
<evidence type="ECO:0000313" key="3">
    <source>
        <dbReference type="Proteomes" id="UP000318288"/>
    </source>
</evidence>
<dbReference type="InterPro" id="IPR029058">
    <property type="entry name" value="AB_hydrolase_fold"/>
</dbReference>
<sequence precursor="true">MRTMLIHLFTISIFATPSVFADCPSEVSPTAGQKIILTGKVMDTDGNWLNDVNVSMRPIDVQTSTDPNGDYAIEFLWDEQLKPNKRGIIAALKFEKEGHLDKTIRVRSMEFFSSAKPLLVKLEPKPIEKNIAGFTTPMNTFNAVGKKSSGDAEFHVYIPASVDKVRAAFYLSRHGIGNITHPILQKFAQEEKVALVSMYGDPVQRGLKDVSLTDTHLKKLAKLSGHPELVDAPILTFGHSNGTGFAACWPAQRPEQSIGWISFHPGFTAYLQLPNTEKVPSMVMLGTVDKYFLNGRQDETVKEMRQLRNAAMSTMMEAGVGHGPVDADIVWELVVEFCKAAMRVRLGNDGELKPIKIEEGWLGATYNIETGGRQHLEIAPYAEFKGDRSTANWLMDEEFAKVWQAYARTDHLQKR</sequence>
<dbReference type="AlphaFoldDB" id="A0A5C6F513"/>
<name>A0A5C6F513_9BACT</name>
<evidence type="ECO:0000313" key="2">
    <source>
        <dbReference type="EMBL" id="TWU56438.1"/>
    </source>
</evidence>
<feature type="chain" id="PRO_5022949773" description="Alpha/beta hydrolase family protein" evidence="1">
    <location>
        <begin position="22"/>
        <end position="415"/>
    </location>
</feature>
<evidence type="ECO:0008006" key="4">
    <source>
        <dbReference type="Google" id="ProtNLM"/>
    </source>
</evidence>
<dbReference type="Gene3D" id="3.40.50.1820">
    <property type="entry name" value="alpha/beta hydrolase"/>
    <property type="match status" value="1"/>
</dbReference>
<accession>A0A5C6F513</accession>
<keyword evidence="1" id="KW-0732">Signal</keyword>